<keyword evidence="8" id="KW-1185">Reference proteome</keyword>
<accession>A0ABV4CEV1</accession>
<keyword evidence="5 6" id="KW-0472">Membrane</keyword>
<evidence type="ECO:0000256" key="2">
    <source>
        <dbReference type="ARBA" id="ARBA00022475"/>
    </source>
</evidence>
<evidence type="ECO:0000256" key="3">
    <source>
        <dbReference type="ARBA" id="ARBA00022692"/>
    </source>
</evidence>
<evidence type="ECO:0000256" key="4">
    <source>
        <dbReference type="ARBA" id="ARBA00022989"/>
    </source>
</evidence>
<comment type="subcellular location">
    <subcellularLocation>
        <location evidence="1">Cell membrane</location>
        <topology evidence="1">Multi-pass membrane protein</topology>
    </subcellularLocation>
</comment>
<sequence>MSSAALWSFVVVAFFGVVTPGLDTMLVLRHSLLGGRGRGFAAAVGIALGCLAWGTASVVGLTALLTASEIAYDVVRVLGAAYLIWLGGSALWKSLPRNRVDSDPEAVVVAGGRLAALRSGLVTNLLNPKVGVFYMSLLPQFIPAQSQSAAWGAVLVAIHLTFTLVWLPGLVWAAGRARTFFLRQRVRRWMDRITAGVLLGLGVKMAVG</sequence>
<keyword evidence="3 6" id="KW-0812">Transmembrane</keyword>
<evidence type="ECO:0000313" key="7">
    <source>
        <dbReference type="EMBL" id="MEY8038381.1"/>
    </source>
</evidence>
<dbReference type="Pfam" id="PF01810">
    <property type="entry name" value="LysE"/>
    <property type="match status" value="1"/>
</dbReference>
<comment type="caution">
    <text evidence="7">The sequence shown here is derived from an EMBL/GenBank/DDBJ whole genome shotgun (WGS) entry which is preliminary data.</text>
</comment>
<feature type="transmembrane region" description="Helical" evidence="6">
    <location>
        <begin position="70"/>
        <end position="92"/>
    </location>
</feature>
<evidence type="ECO:0000256" key="5">
    <source>
        <dbReference type="ARBA" id="ARBA00023136"/>
    </source>
</evidence>
<dbReference type="RefSeq" id="WP_345355791.1">
    <property type="nucleotide sequence ID" value="NZ_BAABII010000002.1"/>
</dbReference>
<reference evidence="7 8" key="1">
    <citation type="submission" date="2024-08" db="EMBL/GenBank/DDBJ databases">
        <title>Genome mining of Saccharopolyspora cebuensis PGLac3 from Nigerian medicinal plant.</title>
        <authorList>
            <person name="Ezeobiora C.E."/>
            <person name="Igbokwe N.H."/>
            <person name="Amin D.H."/>
            <person name="Mendie U.E."/>
        </authorList>
    </citation>
    <scope>NUCLEOTIDE SEQUENCE [LARGE SCALE GENOMIC DNA]</scope>
    <source>
        <strain evidence="7 8">PGLac3</strain>
    </source>
</reference>
<evidence type="ECO:0000313" key="8">
    <source>
        <dbReference type="Proteomes" id="UP001564626"/>
    </source>
</evidence>
<dbReference type="PIRSF" id="PIRSF006324">
    <property type="entry name" value="LeuE"/>
    <property type="match status" value="1"/>
</dbReference>
<dbReference type="PANTHER" id="PTHR30086:SF20">
    <property type="entry name" value="ARGININE EXPORTER PROTEIN ARGO-RELATED"/>
    <property type="match status" value="1"/>
</dbReference>
<gene>
    <name evidence="7" type="ORF">AB8O55_03145</name>
</gene>
<feature type="transmembrane region" description="Helical" evidence="6">
    <location>
        <begin position="40"/>
        <end position="64"/>
    </location>
</feature>
<feature type="transmembrane region" description="Helical" evidence="6">
    <location>
        <begin position="6"/>
        <end position="28"/>
    </location>
</feature>
<feature type="transmembrane region" description="Helical" evidence="6">
    <location>
        <begin position="148"/>
        <end position="168"/>
    </location>
</feature>
<keyword evidence="2" id="KW-1003">Cell membrane</keyword>
<organism evidence="7 8">
    <name type="scientific">Saccharopolyspora cebuensis</name>
    <dbReference type="NCBI Taxonomy" id="418759"/>
    <lineage>
        <taxon>Bacteria</taxon>
        <taxon>Bacillati</taxon>
        <taxon>Actinomycetota</taxon>
        <taxon>Actinomycetes</taxon>
        <taxon>Pseudonocardiales</taxon>
        <taxon>Pseudonocardiaceae</taxon>
        <taxon>Saccharopolyspora</taxon>
    </lineage>
</organism>
<dbReference type="Proteomes" id="UP001564626">
    <property type="component" value="Unassembled WGS sequence"/>
</dbReference>
<proteinExistence type="predicted"/>
<evidence type="ECO:0000256" key="6">
    <source>
        <dbReference type="SAM" id="Phobius"/>
    </source>
</evidence>
<keyword evidence="4 6" id="KW-1133">Transmembrane helix</keyword>
<name>A0ABV4CEV1_9PSEU</name>
<evidence type="ECO:0000256" key="1">
    <source>
        <dbReference type="ARBA" id="ARBA00004651"/>
    </source>
</evidence>
<dbReference type="InterPro" id="IPR001123">
    <property type="entry name" value="LeuE-type"/>
</dbReference>
<protein>
    <submittedName>
        <fullName evidence="7">LysE family translocator</fullName>
    </submittedName>
</protein>
<dbReference type="PANTHER" id="PTHR30086">
    <property type="entry name" value="ARGININE EXPORTER PROTEIN ARGO"/>
    <property type="match status" value="1"/>
</dbReference>
<dbReference type="EMBL" id="JBGEHV010000003">
    <property type="protein sequence ID" value="MEY8038381.1"/>
    <property type="molecule type" value="Genomic_DNA"/>
</dbReference>